<protein>
    <recommendedName>
        <fullName evidence="1">1-alkyl-2-acetylglycerophosphocholine esterase</fullName>
        <ecNumber evidence="1">3.1.1.47</ecNumber>
    </recommendedName>
</protein>
<dbReference type="EMBL" id="JALJOV010000325">
    <property type="protein sequence ID" value="KAK9864685.1"/>
    <property type="molecule type" value="Genomic_DNA"/>
</dbReference>
<dbReference type="GO" id="GO:0016042">
    <property type="term" value="P:lipid catabolic process"/>
    <property type="evidence" value="ECO:0007669"/>
    <property type="project" value="UniProtKB-KW"/>
</dbReference>
<comment type="caution">
    <text evidence="6">The sequence shown here is derived from an EMBL/GenBank/DDBJ whole genome shotgun (WGS) entry which is preliminary data.</text>
</comment>
<keyword evidence="3" id="KW-0442">Lipid degradation</keyword>
<evidence type="ECO:0000313" key="7">
    <source>
        <dbReference type="Proteomes" id="UP001485043"/>
    </source>
</evidence>
<proteinExistence type="predicted"/>
<gene>
    <name evidence="6" type="ORF">WJX84_012185</name>
</gene>
<dbReference type="SUPFAM" id="SSF53474">
    <property type="entry name" value="alpha/beta-Hydrolases"/>
    <property type="match status" value="1"/>
</dbReference>
<dbReference type="Pfam" id="PF03403">
    <property type="entry name" value="PAF-AH_p_II"/>
    <property type="match status" value="1"/>
</dbReference>
<dbReference type="InterPro" id="IPR029058">
    <property type="entry name" value="AB_hydrolase_fold"/>
</dbReference>
<dbReference type="EC" id="3.1.1.47" evidence="1"/>
<dbReference type="AlphaFoldDB" id="A0AAW1T5A5"/>
<dbReference type="Gene3D" id="3.40.50.1820">
    <property type="entry name" value="alpha/beta hydrolase"/>
    <property type="match status" value="1"/>
</dbReference>
<sequence length="469" mass="50076">MHLKVAGKGFGVCVNGGNTCVGVTDIQWDNPDQAQISGDTHVVGRLWYPTTAMSSVSKPEGGKAFWLPDRRYAEGYAAVVFSDNGIGPTVGSCKNFAKSTFSNFTWWMGSSTQLKVIKDVPLKPAQHPYPVVLFSHGTCANRNTYSCICTKLAEEGYVVFSIEHADSTASAVEMAGDRGWQVYAGETREHVHKEFLRYRMKECQTARKMVAALSSGTVPPGVQLTVGKGRTSGPEKGPEPGPLLRQSFKGALDPDRVALAGHSFGASTVSALVAEDPGFPCAIALDPAWALLWADHPALTAWKTSAPLMIIGSHQWHTPKKDGTLVRSGHLQETVLAAASRRQLSIEDGKVEGSAAGGGAVSVVPAGSTHETFTDALVLFAGKTSWLLKMMGLGSGLNPKLGLKLTCEEMLAFLKRHIPEAGSSVSTISSSQKVNGLSKQVATVPLQQEEDAVYKSILGDKCALFKMRT</sequence>
<accession>A0AAW1T5A5</accession>
<evidence type="ECO:0000256" key="5">
    <source>
        <dbReference type="SAM" id="MobiDB-lite"/>
    </source>
</evidence>
<dbReference type="GO" id="GO:0003847">
    <property type="term" value="F:1-alkyl-2-acetylglycerophosphocholine esterase activity"/>
    <property type="evidence" value="ECO:0007669"/>
    <property type="project" value="UniProtKB-EC"/>
</dbReference>
<evidence type="ECO:0000256" key="1">
    <source>
        <dbReference type="ARBA" id="ARBA00013201"/>
    </source>
</evidence>
<dbReference type="Proteomes" id="UP001485043">
    <property type="component" value="Unassembled WGS sequence"/>
</dbReference>
<evidence type="ECO:0000313" key="6">
    <source>
        <dbReference type="EMBL" id="KAK9864685.1"/>
    </source>
</evidence>
<keyword evidence="7" id="KW-1185">Reference proteome</keyword>
<keyword evidence="4" id="KW-0443">Lipid metabolism</keyword>
<evidence type="ECO:0000256" key="4">
    <source>
        <dbReference type="ARBA" id="ARBA00023098"/>
    </source>
</evidence>
<keyword evidence="2" id="KW-0378">Hydrolase</keyword>
<feature type="region of interest" description="Disordered" evidence="5">
    <location>
        <begin position="222"/>
        <end position="241"/>
    </location>
</feature>
<reference evidence="6 7" key="1">
    <citation type="journal article" date="2024" name="Nat. Commun.">
        <title>Phylogenomics reveals the evolutionary origins of lichenization in chlorophyte algae.</title>
        <authorList>
            <person name="Puginier C."/>
            <person name="Libourel C."/>
            <person name="Otte J."/>
            <person name="Skaloud P."/>
            <person name="Haon M."/>
            <person name="Grisel S."/>
            <person name="Petersen M."/>
            <person name="Berrin J.G."/>
            <person name="Delaux P.M."/>
            <person name="Dal Grande F."/>
            <person name="Keller J."/>
        </authorList>
    </citation>
    <scope>NUCLEOTIDE SEQUENCE [LARGE SCALE GENOMIC DNA]</scope>
    <source>
        <strain evidence="6 7">SAG 2523</strain>
    </source>
</reference>
<name>A0AAW1T5A5_9CHLO</name>
<evidence type="ECO:0000256" key="2">
    <source>
        <dbReference type="ARBA" id="ARBA00022801"/>
    </source>
</evidence>
<organism evidence="6 7">
    <name type="scientific">Apatococcus fuscideae</name>
    <dbReference type="NCBI Taxonomy" id="2026836"/>
    <lineage>
        <taxon>Eukaryota</taxon>
        <taxon>Viridiplantae</taxon>
        <taxon>Chlorophyta</taxon>
        <taxon>core chlorophytes</taxon>
        <taxon>Trebouxiophyceae</taxon>
        <taxon>Chlorellales</taxon>
        <taxon>Chlorellaceae</taxon>
        <taxon>Apatococcus</taxon>
    </lineage>
</organism>
<dbReference type="PANTHER" id="PTHR10272:SF0">
    <property type="entry name" value="PLATELET-ACTIVATING FACTOR ACETYLHYDROLASE"/>
    <property type="match status" value="1"/>
</dbReference>
<evidence type="ECO:0000256" key="3">
    <source>
        <dbReference type="ARBA" id="ARBA00022963"/>
    </source>
</evidence>
<dbReference type="PANTHER" id="PTHR10272">
    <property type="entry name" value="PLATELET-ACTIVATING FACTOR ACETYLHYDROLASE"/>
    <property type="match status" value="1"/>
</dbReference>